<dbReference type="InterPro" id="IPR036097">
    <property type="entry name" value="HisK_dim/P_sf"/>
</dbReference>
<sequence length="572" mass="62418">MNAIVTMVEGASVIILAVLCCAAFGDRYRESVVRSGIIYGIVFAVTGFIIMMTPIELIEGVRTDPRNAVASLSAAIGGPISAVITAGVLITVRYSFGGIGALPGSAGIAAGALASTLLWAWWRYRIRKPFSYSYISWHAVIALTIPTFTIYALSAAPPDVFRKSASLFAPTNFLAVLLIGGLIVREQTRRREIAEKEEIKARLGGVANNAPIMLFQLIVDENDALVFPYVSEGCRSILEVPPASLMNDPVILQQILQRSSYEQLRSVLKKSAQDFKRWSFDTEFQQSDGQTIWVRMIAKPRMNKENRLIWDGSLSDISAQHRSEIIKKEFVATVSHELRTPLTSINGALQLALGGAAGEVPAPLHRLLWIAGGNAERLKRLVDDILDMEKIESGNMTFDMKTQEIAPLIQSAIEANEAYLAESEVKMVFENDTPGATAIIDADRFAQVMANLLSNAIKFSPAKGKITLRLDPAGENWRVSVADEGPGIPPQYRSRIFDKFEQVDTSDARAKGGTGLGLSISKALIERMNGTIGFDTVEGAGTKFYFELPQSLPIEADMPITHEEATASRHVA</sequence>
<evidence type="ECO:0000259" key="13">
    <source>
        <dbReference type="PROSITE" id="PS50109"/>
    </source>
</evidence>
<evidence type="ECO:0000256" key="12">
    <source>
        <dbReference type="SAM" id="Phobius"/>
    </source>
</evidence>
<keyword evidence="7 12" id="KW-0812">Transmembrane</keyword>
<evidence type="ECO:0000256" key="11">
    <source>
        <dbReference type="ARBA" id="ARBA00023136"/>
    </source>
</evidence>
<dbReference type="CDD" id="cd00082">
    <property type="entry name" value="HisKA"/>
    <property type="match status" value="1"/>
</dbReference>
<dbReference type="Gene3D" id="3.30.450.20">
    <property type="entry name" value="PAS domain"/>
    <property type="match status" value="1"/>
</dbReference>
<comment type="caution">
    <text evidence="14">The sequence shown here is derived from an EMBL/GenBank/DDBJ whole genome shotgun (WGS) entry which is preliminary data.</text>
</comment>
<dbReference type="RefSeq" id="WP_121644069.1">
    <property type="nucleotide sequence ID" value="NZ_RCWN01000001.1"/>
</dbReference>
<dbReference type="Pfam" id="PF02518">
    <property type="entry name" value="HATPase_c"/>
    <property type="match status" value="1"/>
</dbReference>
<dbReference type="GO" id="GO:0071555">
    <property type="term" value="P:cell wall organization"/>
    <property type="evidence" value="ECO:0007669"/>
    <property type="project" value="InterPro"/>
</dbReference>
<evidence type="ECO:0000256" key="4">
    <source>
        <dbReference type="ARBA" id="ARBA00022475"/>
    </source>
</evidence>
<dbReference type="InterPro" id="IPR036890">
    <property type="entry name" value="HATPase_C_sf"/>
</dbReference>
<evidence type="ECO:0000256" key="5">
    <source>
        <dbReference type="ARBA" id="ARBA00022553"/>
    </source>
</evidence>
<feature type="transmembrane region" description="Helical" evidence="12">
    <location>
        <begin position="37"/>
        <end position="57"/>
    </location>
</feature>
<feature type="transmembrane region" description="Helical" evidence="12">
    <location>
        <begin position="165"/>
        <end position="184"/>
    </location>
</feature>
<keyword evidence="11 12" id="KW-0472">Membrane</keyword>
<dbReference type="InterPro" id="IPR005467">
    <property type="entry name" value="His_kinase_dom"/>
</dbReference>
<dbReference type="Gene3D" id="3.30.565.10">
    <property type="entry name" value="Histidine kinase-like ATPase, C-terminal domain"/>
    <property type="match status" value="1"/>
</dbReference>
<keyword evidence="8" id="KW-0418">Kinase</keyword>
<evidence type="ECO:0000256" key="7">
    <source>
        <dbReference type="ARBA" id="ARBA00022692"/>
    </source>
</evidence>
<feature type="transmembrane region" description="Helical" evidence="12">
    <location>
        <begin position="96"/>
        <end position="122"/>
    </location>
</feature>
<evidence type="ECO:0000256" key="8">
    <source>
        <dbReference type="ARBA" id="ARBA00022777"/>
    </source>
</evidence>
<dbReference type="Pfam" id="PF07694">
    <property type="entry name" value="5TM-5TMR_LYT"/>
    <property type="match status" value="1"/>
</dbReference>
<keyword evidence="4" id="KW-1003">Cell membrane</keyword>
<evidence type="ECO:0000256" key="3">
    <source>
        <dbReference type="ARBA" id="ARBA00012438"/>
    </source>
</evidence>
<comment type="catalytic activity">
    <reaction evidence="1">
        <text>ATP + protein L-histidine = ADP + protein N-phospho-L-histidine.</text>
        <dbReference type="EC" id="2.7.13.3"/>
    </reaction>
</comment>
<evidence type="ECO:0000313" key="15">
    <source>
        <dbReference type="Proteomes" id="UP000281094"/>
    </source>
</evidence>
<dbReference type="EMBL" id="RCWN01000001">
    <property type="protein sequence ID" value="RLQ87101.1"/>
    <property type="molecule type" value="Genomic_DNA"/>
</dbReference>
<keyword evidence="9 12" id="KW-1133">Transmembrane helix</keyword>
<proteinExistence type="predicted"/>
<protein>
    <recommendedName>
        <fullName evidence="3">histidine kinase</fullName>
        <ecNumber evidence="3">2.7.13.3</ecNumber>
    </recommendedName>
</protein>
<keyword evidence="10" id="KW-0902">Two-component regulatory system</keyword>
<feature type="transmembrane region" description="Helical" evidence="12">
    <location>
        <begin position="7"/>
        <end position="25"/>
    </location>
</feature>
<organism evidence="14 15">
    <name type="scientific">Notoacmeibacter ruber</name>
    <dbReference type="NCBI Taxonomy" id="2670375"/>
    <lineage>
        <taxon>Bacteria</taxon>
        <taxon>Pseudomonadati</taxon>
        <taxon>Pseudomonadota</taxon>
        <taxon>Alphaproteobacteria</taxon>
        <taxon>Hyphomicrobiales</taxon>
        <taxon>Notoacmeibacteraceae</taxon>
        <taxon>Notoacmeibacter</taxon>
    </lineage>
</organism>
<dbReference type="SUPFAM" id="SSF55874">
    <property type="entry name" value="ATPase domain of HSP90 chaperone/DNA topoisomerase II/histidine kinase"/>
    <property type="match status" value="1"/>
</dbReference>
<dbReference type="GO" id="GO:0005886">
    <property type="term" value="C:plasma membrane"/>
    <property type="evidence" value="ECO:0007669"/>
    <property type="project" value="UniProtKB-SubCell"/>
</dbReference>
<evidence type="ECO:0000256" key="1">
    <source>
        <dbReference type="ARBA" id="ARBA00000085"/>
    </source>
</evidence>
<feature type="domain" description="Histidine kinase" evidence="13">
    <location>
        <begin position="333"/>
        <end position="552"/>
    </location>
</feature>
<evidence type="ECO:0000256" key="9">
    <source>
        <dbReference type="ARBA" id="ARBA00022989"/>
    </source>
</evidence>
<feature type="transmembrane region" description="Helical" evidence="12">
    <location>
        <begin position="134"/>
        <end position="153"/>
    </location>
</feature>
<dbReference type="InterPro" id="IPR035965">
    <property type="entry name" value="PAS-like_dom_sf"/>
</dbReference>
<dbReference type="InterPro" id="IPR011620">
    <property type="entry name" value="Sig_transdc_His_kinase_LytS_TM"/>
</dbReference>
<reference evidence="14 15" key="1">
    <citation type="submission" date="2018-10" db="EMBL/GenBank/DDBJ databases">
        <title>Notoacmeibacter sp. M2BS9Y-3-1, whole genome shotgun sequence.</title>
        <authorList>
            <person name="Tuo L."/>
        </authorList>
    </citation>
    <scope>NUCLEOTIDE SEQUENCE [LARGE SCALE GENOMIC DNA]</scope>
    <source>
        <strain evidence="14 15">M2BS9Y-3-1</strain>
    </source>
</reference>
<dbReference type="SMART" id="SM00388">
    <property type="entry name" value="HisKA"/>
    <property type="match status" value="1"/>
</dbReference>
<dbReference type="Proteomes" id="UP000281094">
    <property type="component" value="Unassembled WGS sequence"/>
</dbReference>
<name>A0A3L7JC32_9HYPH</name>
<dbReference type="CDD" id="cd16922">
    <property type="entry name" value="HATPase_EvgS-ArcB-TorS-like"/>
    <property type="match status" value="1"/>
</dbReference>
<gene>
    <name evidence="14" type="ORF">D8780_01610</name>
</gene>
<dbReference type="PANTHER" id="PTHR43711:SF1">
    <property type="entry name" value="HISTIDINE KINASE 1"/>
    <property type="match status" value="1"/>
</dbReference>
<dbReference type="AlphaFoldDB" id="A0A3L7JC32"/>
<dbReference type="InterPro" id="IPR050736">
    <property type="entry name" value="Sensor_HK_Regulatory"/>
</dbReference>
<dbReference type="PANTHER" id="PTHR43711">
    <property type="entry name" value="TWO-COMPONENT HISTIDINE KINASE"/>
    <property type="match status" value="1"/>
</dbReference>
<feature type="transmembrane region" description="Helical" evidence="12">
    <location>
        <begin position="69"/>
        <end position="90"/>
    </location>
</feature>
<dbReference type="SMART" id="SM00387">
    <property type="entry name" value="HATPase_c"/>
    <property type="match status" value="1"/>
</dbReference>
<evidence type="ECO:0000313" key="14">
    <source>
        <dbReference type="EMBL" id="RLQ87101.1"/>
    </source>
</evidence>
<evidence type="ECO:0000256" key="6">
    <source>
        <dbReference type="ARBA" id="ARBA00022679"/>
    </source>
</evidence>
<keyword evidence="5" id="KW-0597">Phosphoprotein</keyword>
<keyword evidence="15" id="KW-1185">Reference proteome</keyword>
<dbReference type="CDD" id="cd00130">
    <property type="entry name" value="PAS"/>
    <property type="match status" value="1"/>
</dbReference>
<dbReference type="SUPFAM" id="SSF47384">
    <property type="entry name" value="Homodimeric domain of signal transducing histidine kinase"/>
    <property type="match status" value="1"/>
</dbReference>
<dbReference type="FunFam" id="1.10.287.130:FF:000001">
    <property type="entry name" value="Two-component sensor histidine kinase"/>
    <property type="match status" value="1"/>
</dbReference>
<dbReference type="InterPro" id="IPR004358">
    <property type="entry name" value="Sig_transdc_His_kin-like_C"/>
</dbReference>
<dbReference type="SUPFAM" id="SSF55785">
    <property type="entry name" value="PYP-like sensor domain (PAS domain)"/>
    <property type="match status" value="1"/>
</dbReference>
<dbReference type="InterPro" id="IPR003661">
    <property type="entry name" value="HisK_dim/P_dom"/>
</dbReference>
<dbReference type="PROSITE" id="PS50109">
    <property type="entry name" value="HIS_KIN"/>
    <property type="match status" value="1"/>
</dbReference>
<dbReference type="Gene3D" id="1.10.287.130">
    <property type="match status" value="1"/>
</dbReference>
<dbReference type="InterPro" id="IPR000014">
    <property type="entry name" value="PAS"/>
</dbReference>
<dbReference type="FunFam" id="3.30.565.10:FF:000006">
    <property type="entry name" value="Sensor histidine kinase WalK"/>
    <property type="match status" value="1"/>
</dbReference>
<evidence type="ECO:0000256" key="2">
    <source>
        <dbReference type="ARBA" id="ARBA00004651"/>
    </source>
</evidence>
<dbReference type="PRINTS" id="PR00344">
    <property type="entry name" value="BCTRLSENSOR"/>
</dbReference>
<evidence type="ECO:0000256" key="10">
    <source>
        <dbReference type="ARBA" id="ARBA00023012"/>
    </source>
</evidence>
<accession>A0A3L7JC32</accession>
<comment type="subcellular location">
    <subcellularLocation>
        <location evidence="2">Cell membrane</location>
        <topology evidence="2">Multi-pass membrane protein</topology>
    </subcellularLocation>
</comment>
<dbReference type="InterPro" id="IPR003594">
    <property type="entry name" value="HATPase_dom"/>
</dbReference>
<dbReference type="EC" id="2.7.13.3" evidence="3"/>
<keyword evidence="6" id="KW-0808">Transferase</keyword>
<dbReference type="GO" id="GO:0000155">
    <property type="term" value="F:phosphorelay sensor kinase activity"/>
    <property type="evidence" value="ECO:0007669"/>
    <property type="project" value="InterPro"/>
</dbReference>
<dbReference type="Pfam" id="PF00512">
    <property type="entry name" value="HisKA"/>
    <property type="match status" value="1"/>
</dbReference>